<dbReference type="KEGG" id="ehx:EMIHUDRAFT_237289"/>
<dbReference type="PaxDb" id="2903-EOD26006"/>
<dbReference type="Pfam" id="PF07386">
    <property type="entry name" value="DUF1499"/>
    <property type="match status" value="1"/>
</dbReference>
<evidence type="ECO:0000256" key="2">
    <source>
        <dbReference type="SAM" id="SignalP"/>
    </source>
</evidence>
<dbReference type="PANTHER" id="PTHR34801">
    <property type="entry name" value="EXPRESSED PROTEIN"/>
    <property type="match status" value="1"/>
</dbReference>
<reference evidence="3" key="2">
    <citation type="submission" date="2024-10" db="UniProtKB">
        <authorList>
            <consortium name="EnsemblProtists"/>
        </authorList>
    </citation>
    <scope>IDENTIFICATION</scope>
</reference>
<dbReference type="eggNOG" id="ENOG502S3VW">
    <property type="taxonomic scope" value="Eukaryota"/>
</dbReference>
<dbReference type="GeneID" id="17279781"/>
<dbReference type="Proteomes" id="UP000013827">
    <property type="component" value="Unassembled WGS sequence"/>
</dbReference>
<protein>
    <submittedName>
        <fullName evidence="3">Uncharacterized protein</fullName>
    </submittedName>
</protein>
<accession>A0A0D3JR71</accession>
<dbReference type="HOGENOM" id="CLU_1182032_0_0_1"/>
<feature type="signal peptide" evidence="2">
    <location>
        <begin position="1"/>
        <end position="17"/>
    </location>
</feature>
<evidence type="ECO:0000313" key="3">
    <source>
        <dbReference type="EnsemblProtists" id="EOD26006"/>
    </source>
</evidence>
<dbReference type="AlphaFoldDB" id="A0A0D3JR71"/>
<dbReference type="EnsemblProtists" id="EOD34508">
    <property type="protein sequence ID" value="EOD34508"/>
    <property type="gene ID" value="EMIHUDRAFT_252881"/>
</dbReference>
<dbReference type="GeneID" id="17271559"/>
<dbReference type="KEGG" id="ehx:EMIHUDRAFT_252881"/>
<keyword evidence="4" id="KW-1185">Reference proteome</keyword>
<proteinExistence type="predicted"/>
<feature type="chain" id="PRO_5044053587" evidence="2">
    <location>
        <begin position="18"/>
        <end position="235"/>
    </location>
</feature>
<dbReference type="RefSeq" id="XP_005778435.1">
    <property type="nucleotide sequence ID" value="XM_005778378.1"/>
</dbReference>
<dbReference type="EnsemblProtists" id="EOD26006">
    <property type="protein sequence ID" value="EOD26006"/>
    <property type="gene ID" value="EMIHUDRAFT_237289"/>
</dbReference>
<evidence type="ECO:0000256" key="1">
    <source>
        <dbReference type="SAM" id="MobiDB-lite"/>
    </source>
</evidence>
<dbReference type="RefSeq" id="XP_005786937.1">
    <property type="nucleotide sequence ID" value="XM_005786880.1"/>
</dbReference>
<evidence type="ECO:0000313" key="4">
    <source>
        <dbReference type="Proteomes" id="UP000013827"/>
    </source>
</evidence>
<organism evidence="3 4">
    <name type="scientific">Emiliania huxleyi (strain CCMP1516)</name>
    <dbReference type="NCBI Taxonomy" id="280463"/>
    <lineage>
        <taxon>Eukaryota</taxon>
        <taxon>Haptista</taxon>
        <taxon>Haptophyta</taxon>
        <taxon>Prymnesiophyceae</taxon>
        <taxon>Isochrysidales</taxon>
        <taxon>Noelaerhabdaceae</taxon>
        <taxon>Emiliania</taxon>
    </lineage>
</organism>
<name>A0A0D3JR71_EMIH1</name>
<keyword evidence="2" id="KW-0732">Signal</keyword>
<feature type="region of interest" description="Disordered" evidence="1">
    <location>
        <begin position="214"/>
        <end position="235"/>
    </location>
</feature>
<dbReference type="InterPro" id="IPR010865">
    <property type="entry name" value="DUF1499"/>
</dbReference>
<sequence length="235" mass="25823">MIVRLLLLLVVSCEAYASYVDKAKRRGTPPKDLGVLKRTINEQSIDADPVTFSGLRGCDGKPNCFSTTGDSLLEDRILTGVDTLISPWRPPADDPAPFKTLASAVKEYKPGQSFIDGGGFAVVKETDSYLYVQFEALKKGYIDDVEFAMAGGREQGIQVRSSSRVGQTDFGVNAIRLNAIAASLRAKGWAIDEITPKTHQDYFYAADDARDQTFDKDRRKGTEMENGRMDRPAIG</sequence>
<reference evidence="4" key="1">
    <citation type="journal article" date="2013" name="Nature">
        <title>Pan genome of the phytoplankton Emiliania underpins its global distribution.</title>
        <authorList>
            <person name="Read B.A."/>
            <person name="Kegel J."/>
            <person name="Klute M.J."/>
            <person name="Kuo A."/>
            <person name="Lefebvre S.C."/>
            <person name="Maumus F."/>
            <person name="Mayer C."/>
            <person name="Miller J."/>
            <person name="Monier A."/>
            <person name="Salamov A."/>
            <person name="Young J."/>
            <person name="Aguilar M."/>
            <person name="Claverie J.M."/>
            <person name="Frickenhaus S."/>
            <person name="Gonzalez K."/>
            <person name="Herman E.K."/>
            <person name="Lin Y.C."/>
            <person name="Napier J."/>
            <person name="Ogata H."/>
            <person name="Sarno A.F."/>
            <person name="Shmutz J."/>
            <person name="Schroeder D."/>
            <person name="de Vargas C."/>
            <person name="Verret F."/>
            <person name="von Dassow P."/>
            <person name="Valentin K."/>
            <person name="Van de Peer Y."/>
            <person name="Wheeler G."/>
            <person name="Dacks J.B."/>
            <person name="Delwiche C.F."/>
            <person name="Dyhrman S.T."/>
            <person name="Glockner G."/>
            <person name="John U."/>
            <person name="Richards T."/>
            <person name="Worden A.Z."/>
            <person name="Zhang X."/>
            <person name="Grigoriev I.V."/>
            <person name="Allen A.E."/>
            <person name="Bidle K."/>
            <person name="Borodovsky M."/>
            <person name="Bowler C."/>
            <person name="Brownlee C."/>
            <person name="Cock J.M."/>
            <person name="Elias M."/>
            <person name="Gladyshev V.N."/>
            <person name="Groth M."/>
            <person name="Guda C."/>
            <person name="Hadaegh A."/>
            <person name="Iglesias-Rodriguez M.D."/>
            <person name="Jenkins J."/>
            <person name="Jones B.M."/>
            <person name="Lawson T."/>
            <person name="Leese F."/>
            <person name="Lindquist E."/>
            <person name="Lobanov A."/>
            <person name="Lomsadze A."/>
            <person name="Malik S.B."/>
            <person name="Marsh M.E."/>
            <person name="Mackinder L."/>
            <person name="Mock T."/>
            <person name="Mueller-Roeber B."/>
            <person name="Pagarete A."/>
            <person name="Parker M."/>
            <person name="Probert I."/>
            <person name="Quesneville H."/>
            <person name="Raines C."/>
            <person name="Rensing S.A."/>
            <person name="Riano-Pachon D.M."/>
            <person name="Richier S."/>
            <person name="Rokitta S."/>
            <person name="Shiraiwa Y."/>
            <person name="Soanes D.M."/>
            <person name="van der Giezen M."/>
            <person name="Wahlund T.M."/>
            <person name="Williams B."/>
            <person name="Wilson W."/>
            <person name="Wolfe G."/>
            <person name="Wurch L.L."/>
        </authorList>
    </citation>
    <scope>NUCLEOTIDE SEQUENCE</scope>
</reference>
<dbReference type="PANTHER" id="PTHR34801:SF6">
    <property type="entry name" value="SLL1620 PROTEIN"/>
    <property type="match status" value="1"/>
</dbReference>